<organism evidence="1 2">
    <name type="scientific">Paracoccus homiensis</name>
    <dbReference type="NCBI Taxonomy" id="364199"/>
    <lineage>
        <taxon>Bacteria</taxon>
        <taxon>Pseudomonadati</taxon>
        <taxon>Pseudomonadota</taxon>
        <taxon>Alphaproteobacteria</taxon>
        <taxon>Rhodobacterales</taxon>
        <taxon>Paracoccaceae</taxon>
        <taxon>Paracoccus</taxon>
    </lineage>
</organism>
<accession>A0A1I0JMI2</accession>
<dbReference type="Proteomes" id="UP000199180">
    <property type="component" value="Unassembled WGS sequence"/>
</dbReference>
<evidence type="ECO:0000313" key="2">
    <source>
        <dbReference type="Proteomes" id="UP000199180"/>
    </source>
</evidence>
<dbReference type="AlphaFoldDB" id="A0A1I0JMI2"/>
<gene>
    <name evidence="1" type="ORF">SAMN04489858_1362</name>
</gene>
<evidence type="ECO:0000313" key="1">
    <source>
        <dbReference type="EMBL" id="SEU11421.1"/>
    </source>
</evidence>
<protein>
    <submittedName>
        <fullName evidence="1">Uncharacterized protein</fullName>
    </submittedName>
</protein>
<dbReference type="EMBL" id="FOHO01000036">
    <property type="protein sequence ID" value="SEU11421.1"/>
    <property type="molecule type" value="Genomic_DNA"/>
</dbReference>
<keyword evidence="2" id="KW-1185">Reference proteome</keyword>
<dbReference type="RefSeq" id="WP_217645927.1">
    <property type="nucleotide sequence ID" value="NZ_FOHO01000036.1"/>
</dbReference>
<name>A0A1I0JMI2_9RHOB</name>
<sequence length="186" mass="20136">TISYISTLSASIAGGFLRCVHPCYNSATLRRRDPDVGGREELEAHGILNAAARAGRAGHLANGIVLLIPEAVLQFREGRPFTKGVLDKLKSVLPEDDRYLSLSDPLLTVLDRINVAAAADPDVEYALNRLATAVAPEGAEPEATTRFSIGRSLAAFTAIRFNQKAEVRCESRATERAYQRESEGGR</sequence>
<dbReference type="STRING" id="364199.SAMN04489858_1362"/>
<proteinExistence type="predicted"/>
<reference evidence="1 2" key="1">
    <citation type="submission" date="2016-10" db="EMBL/GenBank/DDBJ databases">
        <authorList>
            <person name="de Groot N.N."/>
        </authorList>
    </citation>
    <scope>NUCLEOTIDE SEQUENCE [LARGE SCALE GENOMIC DNA]</scope>
    <source>
        <strain evidence="1 2">DSM 17862</strain>
    </source>
</reference>
<feature type="non-terminal residue" evidence="1">
    <location>
        <position position="1"/>
    </location>
</feature>